<evidence type="ECO:0000256" key="6">
    <source>
        <dbReference type="ARBA" id="ARBA00023077"/>
    </source>
</evidence>
<evidence type="ECO:0000256" key="2">
    <source>
        <dbReference type="ARBA" id="ARBA00022448"/>
    </source>
</evidence>
<comment type="similarity">
    <text evidence="10 11">Belongs to the TonB-dependent receptor family.</text>
</comment>
<evidence type="ECO:0000313" key="15">
    <source>
        <dbReference type="EMBL" id="CUP92227.1"/>
    </source>
</evidence>
<evidence type="ECO:0000313" key="17">
    <source>
        <dbReference type="Proteomes" id="UP000095657"/>
    </source>
</evidence>
<evidence type="ECO:0000256" key="9">
    <source>
        <dbReference type="ARBA" id="ARBA00023237"/>
    </source>
</evidence>
<reference evidence="17 18" key="1">
    <citation type="submission" date="2015-09" db="EMBL/GenBank/DDBJ databases">
        <authorList>
            <consortium name="Pathogen Informatics"/>
        </authorList>
    </citation>
    <scope>NUCLEOTIDE SEQUENCE [LARGE SCALE GENOMIC DNA]</scope>
    <source>
        <strain evidence="15 17">2789STDY5834880</strain>
        <strain evidence="16 18">2789STDY5834946</strain>
    </source>
</reference>
<evidence type="ECO:0000259" key="13">
    <source>
        <dbReference type="Pfam" id="PF00593"/>
    </source>
</evidence>
<keyword evidence="9 10" id="KW-0998">Cell outer membrane</keyword>
<gene>
    <name evidence="16" type="primary">btuB_3</name>
    <name evidence="15" type="synonym">btuB_4</name>
    <name evidence="15" type="ORF">ERS852494_03442</name>
    <name evidence="16" type="ORF">ERS852558_02456</name>
</gene>
<evidence type="ECO:0000256" key="12">
    <source>
        <dbReference type="SAM" id="SignalP"/>
    </source>
</evidence>
<dbReference type="Pfam" id="PF13715">
    <property type="entry name" value="CarbopepD_reg_2"/>
    <property type="match status" value="1"/>
</dbReference>
<name>A0A174V9H7_9BACE</name>
<dbReference type="Proteomes" id="UP000095725">
    <property type="component" value="Unassembled WGS sequence"/>
</dbReference>
<dbReference type="Gene3D" id="2.40.170.20">
    <property type="entry name" value="TonB-dependent receptor, beta-barrel domain"/>
    <property type="match status" value="1"/>
</dbReference>
<accession>A0A174V9H7</accession>
<organism evidence="16 18">
    <name type="scientific">Bacteroides caccae</name>
    <dbReference type="NCBI Taxonomy" id="47678"/>
    <lineage>
        <taxon>Bacteria</taxon>
        <taxon>Pseudomonadati</taxon>
        <taxon>Bacteroidota</taxon>
        <taxon>Bacteroidia</taxon>
        <taxon>Bacteroidales</taxon>
        <taxon>Bacteroidaceae</taxon>
        <taxon>Bacteroides</taxon>
    </lineage>
</organism>
<evidence type="ECO:0000256" key="4">
    <source>
        <dbReference type="ARBA" id="ARBA00022692"/>
    </source>
</evidence>
<feature type="domain" description="TonB-dependent receptor plug" evidence="14">
    <location>
        <begin position="128"/>
        <end position="227"/>
    </location>
</feature>
<evidence type="ECO:0000259" key="14">
    <source>
        <dbReference type="Pfam" id="PF07715"/>
    </source>
</evidence>
<evidence type="ECO:0000256" key="5">
    <source>
        <dbReference type="ARBA" id="ARBA00022729"/>
    </source>
</evidence>
<evidence type="ECO:0000256" key="8">
    <source>
        <dbReference type="ARBA" id="ARBA00023170"/>
    </source>
</evidence>
<dbReference type="GO" id="GO:0009279">
    <property type="term" value="C:cell outer membrane"/>
    <property type="evidence" value="ECO:0007669"/>
    <property type="project" value="UniProtKB-SubCell"/>
</dbReference>
<dbReference type="EMBL" id="CZBL01000009">
    <property type="protein sequence ID" value="CUQ28695.1"/>
    <property type="molecule type" value="Genomic_DNA"/>
</dbReference>
<dbReference type="GO" id="GO:0044718">
    <property type="term" value="P:siderophore transmembrane transport"/>
    <property type="evidence" value="ECO:0007669"/>
    <property type="project" value="TreeGrafter"/>
</dbReference>
<feature type="signal peptide" evidence="12">
    <location>
        <begin position="1"/>
        <end position="20"/>
    </location>
</feature>
<dbReference type="InterPro" id="IPR012910">
    <property type="entry name" value="Plug_dom"/>
</dbReference>
<dbReference type="PANTHER" id="PTHR30069:SF29">
    <property type="entry name" value="HEMOGLOBIN AND HEMOGLOBIN-HAPTOGLOBIN-BINDING PROTEIN 1-RELATED"/>
    <property type="match status" value="1"/>
</dbReference>
<keyword evidence="6 11" id="KW-0798">TonB box</keyword>
<dbReference type="GO" id="GO:0015344">
    <property type="term" value="F:siderophore uptake transmembrane transporter activity"/>
    <property type="evidence" value="ECO:0007669"/>
    <property type="project" value="TreeGrafter"/>
</dbReference>
<dbReference type="PROSITE" id="PS52016">
    <property type="entry name" value="TONB_DEPENDENT_REC_3"/>
    <property type="match status" value="1"/>
</dbReference>
<proteinExistence type="inferred from homology"/>
<keyword evidence="8 16" id="KW-0675">Receptor</keyword>
<comment type="subcellular location">
    <subcellularLocation>
        <location evidence="1 10">Cell outer membrane</location>
        <topology evidence="1 10">Multi-pass membrane protein</topology>
    </subcellularLocation>
</comment>
<dbReference type="Pfam" id="PF00593">
    <property type="entry name" value="TonB_dep_Rec_b-barrel"/>
    <property type="match status" value="1"/>
</dbReference>
<dbReference type="InterPro" id="IPR037066">
    <property type="entry name" value="Plug_dom_sf"/>
</dbReference>
<dbReference type="Gene3D" id="2.60.40.1120">
    <property type="entry name" value="Carboxypeptidase-like, regulatory domain"/>
    <property type="match status" value="1"/>
</dbReference>
<evidence type="ECO:0000313" key="18">
    <source>
        <dbReference type="Proteomes" id="UP000095725"/>
    </source>
</evidence>
<dbReference type="InterPro" id="IPR008969">
    <property type="entry name" value="CarboxyPept-like_regulatory"/>
</dbReference>
<dbReference type="Proteomes" id="UP000095657">
    <property type="component" value="Unassembled WGS sequence"/>
</dbReference>
<keyword evidence="2 10" id="KW-0813">Transport</keyword>
<dbReference type="STRING" id="47678.ERS852494_03442"/>
<keyword evidence="4 10" id="KW-0812">Transmembrane</keyword>
<evidence type="ECO:0000313" key="16">
    <source>
        <dbReference type="EMBL" id="CUQ28695.1"/>
    </source>
</evidence>
<keyword evidence="3 10" id="KW-1134">Transmembrane beta strand</keyword>
<dbReference type="Pfam" id="PF07715">
    <property type="entry name" value="Plug"/>
    <property type="match status" value="1"/>
</dbReference>
<protein>
    <submittedName>
        <fullName evidence="16">Outer membrane cobalamin receptor protein</fullName>
    </submittedName>
</protein>
<dbReference type="EMBL" id="CZAI01000008">
    <property type="protein sequence ID" value="CUP92227.1"/>
    <property type="molecule type" value="Genomic_DNA"/>
</dbReference>
<keyword evidence="7 10" id="KW-0472">Membrane</keyword>
<dbReference type="InterPro" id="IPR039426">
    <property type="entry name" value="TonB-dep_rcpt-like"/>
</dbReference>
<evidence type="ECO:0000256" key="10">
    <source>
        <dbReference type="PROSITE-ProRule" id="PRU01360"/>
    </source>
</evidence>
<dbReference type="Gene3D" id="2.170.130.10">
    <property type="entry name" value="TonB-dependent receptor, plug domain"/>
    <property type="match status" value="1"/>
</dbReference>
<evidence type="ECO:0000256" key="11">
    <source>
        <dbReference type="RuleBase" id="RU003357"/>
    </source>
</evidence>
<feature type="domain" description="TonB-dependent receptor-like beta-barrel" evidence="13">
    <location>
        <begin position="340"/>
        <end position="775"/>
    </location>
</feature>
<keyword evidence="5 12" id="KW-0732">Signal</keyword>
<sequence length="804" mass="91753">MINKCFLVFLVFLFSVSAYSQHERHYTSMISGRVISTEKEVVDFATVYLKGTNYGSYTDEKGIYHLKTVEGEYILVVSAVGYQTVEKKVKLAKGERIQVNVTIAPKVKELGEVVVTTSGVGRVNKSAFNAVAVDAKKLHNSTQTLAGALTKVPGVKLRESGGVGSDMQLYIDGFSGRHVKIFIDGIPQEGAGAAFDLNNVPINYADRIEVYKGVVPVGFGTDAIGGVINIVTNKQPGKWFLDASYSYGSFNTHKSYVRFGQIFKNGFMYEVNAFQNFSDNDYYVDTYVRDFEIREDGSVRFPPLDKSKIYHLKRFNDQYHNEAVIGKIGVVGKKWADRLALSFNYSYFYKEIQTGVYQDVVFGEKFRKGHSLAPSLEYYKKNLFVKNLDLLLTANYNHNLTNNVDTASRAYNWRGEFYERGSRGEQSYQNSESKNKNWNGTLRMNYHIGEAHTFTFSHVVSDFERTSRSIIGASSKFTDFSIPKITRKNVSGLSYRLMPSDKWNISAFAKHYRQYNKGPVSQNTDGIGNYINLSNTVSAFGYGAAGTYFLWKDFQVKLSYEKAFRLPTTDELFGDEDLEAGKVNLKPEKSDNLNLSFSYNYQFGKHGVYAEAGLIYRDTKDYIKRGLDVLGGTSYGYYENHGHVRTKGYNLSLLYSFSHWFDVGGTFNCIDTRDYEKYLAGTSLQESMHYKVRMPNLPYRYANINANFHWNDLFIKGNVLTIGYDSYWQHDFPLYWENIGDKDSKNMVPEQFSHNLSLSYTMKNGRYNVSFECQNFTDAQLFDNFSLQKAGRAFYGKFRVFFGR</sequence>
<dbReference type="InterPro" id="IPR036942">
    <property type="entry name" value="Beta-barrel_TonB_sf"/>
</dbReference>
<evidence type="ECO:0000256" key="7">
    <source>
        <dbReference type="ARBA" id="ARBA00023136"/>
    </source>
</evidence>
<dbReference type="RefSeq" id="WP_055173211.1">
    <property type="nucleotide sequence ID" value="NZ_CP081920.1"/>
</dbReference>
<evidence type="ECO:0000256" key="3">
    <source>
        <dbReference type="ARBA" id="ARBA00022452"/>
    </source>
</evidence>
<feature type="chain" id="PRO_5014252832" evidence="12">
    <location>
        <begin position="21"/>
        <end position="804"/>
    </location>
</feature>
<evidence type="ECO:0000256" key="1">
    <source>
        <dbReference type="ARBA" id="ARBA00004571"/>
    </source>
</evidence>
<dbReference type="AlphaFoldDB" id="A0A174V9H7"/>
<dbReference type="InterPro" id="IPR000531">
    <property type="entry name" value="Beta-barrel_TonB"/>
</dbReference>
<dbReference type="SUPFAM" id="SSF49464">
    <property type="entry name" value="Carboxypeptidase regulatory domain-like"/>
    <property type="match status" value="1"/>
</dbReference>
<dbReference type="SUPFAM" id="SSF56935">
    <property type="entry name" value="Porins"/>
    <property type="match status" value="1"/>
</dbReference>
<dbReference type="PANTHER" id="PTHR30069">
    <property type="entry name" value="TONB-DEPENDENT OUTER MEMBRANE RECEPTOR"/>
    <property type="match status" value="1"/>
</dbReference>